<dbReference type="SUPFAM" id="SSF56112">
    <property type="entry name" value="Protein kinase-like (PK-like)"/>
    <property type="match status" value="2"/>
</dbReference>
<evidence type="ECO:0000256" key="11">
    <source>
        <dbReference type="PIRSR" id="PIRSR000660-2"/>
    </source>
</evidence>
<feature type="coiled-coil region" evidence="13">
    <location>
        <begin position="133"/>
        <end position="162"/>
    </location>
</feature>
<dbReference type="GO" id="GO:0005634">
    <property type="term" value="C:nucleus"/>
    <property type="evidence" value="ECO:0007669"/>
    <property type="project" value="TreeGrafter"/>
</dbReference>
<proteinExistence type="inferred from homology"/>
<comment type="similarity">
    <text evidence="7">Belongs to the protein kinase superfamily. Ser/Thr protein kinase family. GCN2 subfamily.</text>
</comment>
<dbReference type="GO" id="GO:1990625">
    <property type="term" value="P:negative regulation of cytoplasmic translational initiation in response to stress"/>
    <property type="evidence" value="ECO:0007669"/>
    <property type="project" value="TreeGrafter"/>
</dbReference>
<dbReference type="InterPro" id="IPR006575">
    <property type="entry name" value="RWD_dom"/>
</dbReference>
<dbReference type="CDD" id="cd14046">
    <property type="entry name" value="STKc_EIF2AK4_GCN2_rpt2"/>
    <property type="match status" value="1"/>
</dbReference>
<evidence type="ECO:0000256" key="1">
    <source>
        <dbReference type="ARBA" id="ARBA00012513"/>
    </source>
</evidence>
<dbReference type="Proteomes" id="UP001154078">
    <property type="component" value="Chromosome 2"/>
</dbReference>
<dbReference type="OrthoDB" id="6778822at2759"/>
<dbReference type="InterPro" id="IPR016135">
    <property type="entry name" value="UBQ-conjugating_enzyme/RWD"/>
</dbReference>
<keyword evidence="18" id="KW-1185">Reference proteome</keyword>
<dbReference type="SMART" id="SM00220">
    <property type="entry name" value="S_TKc"/>
    <property type="match status" value="1"/>
</dbReference>
<dbReference type="Pfam" id="PF00069">
    <property type="entry name" value="Pkinase"/>
    <property type="match status" value="3"/>
</dbReference>
<dbReference type="SUPFAM" id="SSF55681">
    <property type="entry name" value="Class II aaRS and biotin synthetases"/>
    <property type="match status" value="1"/>
</dbReference>
<evidence type="ECO:0000256" key="8">
    <source>
        <dbReference type="ARBA" id="ARBA00047899"/>
    </source>
</evidence>
<feature type="compositionally biased region" description="Low complexity" evidence="14">
    <location>
        <begin position="672"/>
        <end position="683"/>
    </location>
</feature>
<evidence type="ECO:0000313" key="17">
    <source>
        <dbReference type="EMBL" id="CAH0551983.1"/>
    </source>
</evidence>
<dbReference type="Gene3D" id="1.10.510.10">
    <property type="entry name" value="Transferase(Phosphotransferase) domain 1"/>
    <property type="match status" value="2"/>
</dbReference>
<dbReference type="Pfam" id="PF13393">
    <property type="entry name" value="tRNA-synt_His"/>
    <property type="match status" value="1"/>
</dbReference>
<evidence type="ECO:0000256" key="9">
    <source>
        <dbReference type="ARBA" id="ARBA00048679"/>
    </source>
</evidence>
<dbReference type="Pfam" id="PF05773">
    <property type="entry name" value="RWD"/>
    <property type="match status" value="1"/>
</dbReference>
<dbReference type="EMBL" id="OV121133">
    <property type="protein sequence ID" value="CAH0551983.1"/>
    <property type="molecule type" value="Genomic_DNA"/>
</dbReference>
<keyword evidence="2" id="KW-0723">Serine/threonine-protein kinase</keyword>
<feature type="domain" description="RWD" evidence="16">
    <location>
        <begin position="13"/>
        <end position="127"/>
    </location>
</feature>
<feature type="region of interest" description="Disordered" evidence="14">
    <location>
        <begin position="784"/>
        <end position="805"/>
    </location>
</feature>
<dbReference type="GO" id="GO:0005524">
    <property type="term" value="F:ATP binding"/>
    <property type="evidence" value="ECO:0007669"/>
    <property type="project" value="UniProtKB-UniRule"/>
</dbReference>
<dbReference type="CDD" id="cd23823">
    <property type="entry name" value="RWD_GCN2"/>
    <property type="match status" value="1"/>
</dbReference>
<evidence type="ECO:0000256" key="2">
    <source>
        <dbReference type="ARBA" id="ARBA00022527"/>
    </source>
</evidence>
<evidence type="ECO:0000256" key="3">
    <source>
        <dbReference type="ARBA" id="ARBA00022679"/>
    </source>
</evidence>
<dbReference type="Gene3D" id="3.30.930.10">
    <property type="entry name" value="Bira Bifunctional Protein, Domain 2"/>
    <property type="match status" value="1"/>
</dbReference>
<dbReference type="InterPro" id="IPR000719">
    <property type="entry name" value="Prot_kinase_dom"/>
</dbReference>
<evidence type="ECO:0000256" key="13">
    <source>
        <dbReference type="SAM" id="Coils"/>
    </source>
</evidence>
<dbReference type="InterPro" id="IPR045864">
    <property type="entry name" value="aa-tRNA-synth_II/BPL/LPL"/>
</dbReference>
<keyword evidence="4 11" id="KW-0547">Nucleotide-binding</keyword>
<feature type="active site" description="Proton acceptor" evidence="10">
    <location>
        <position position="752"/>
    </location>
</feature>
<dbReference type="InterPro" id="IPR017441">
    <property type="entry name" value="Protein_kinase_ATP_BS"/>
</dbReference>
<dbReference type="PANTHER" id="PTHR11042">
    <property type="entry name" value="EUKARYOTIC TRANSLATION INITIATION FACTOR 2-ALPHA KINASE EIF2-ALPHA KINASE -RELATED"/>
    <property type="match status" value="1"/>
</dbReference>
<dbReference type="Gene3D" id="3.40.50.800">
    <property type="entry name" value="Anticodon-binding domain"/>
    <property type="match status" value="1"/>
</dbReference>
<reference evidence="17" key="1">
    <citation type="submission" date="2021-12" db="EMBL/GenBank/DDBJ databases">
        <authorList>
            <person name="King R."/>
        </authorList>
    </citation>
    <scope>NUCLEOTIDE SEQUENCE</scope>
</reference>
<evidence type="ECO:0000256" key="6">
    <source>
        <dbReference type="ARBA" id="ARBA00022840"/>
    </source>
</evidence>
<protein>
    <recommendedName>
        <fullName evidence="1">non-specific serine/threonine protein kinase</fullName>
        <ecNumber evidence="1">2.7.11.1</ecNumber>
    </recommendedName>
</protein>
<keyword evidence="3" id="KW-0808">Transferase</keyword>
<comment type="catalytic activity">
    <reaction evidence="8">
        <text>L-threonyl-[protein] + ATP = O-phospho-L-threonyl-[protein] + ADP + H(+)</text>
        <dbReference type="Rhea" id="RHEA:46608"/>
        <dbReference type="Rhea" id="RHEA-COMP:11060"/>
        <dbReference type="Rhea" id="RHEA-COMP:11605"/>
        <dbReference type="ChEBI" id="CHEBI:15378"/>
        <dbReference type="ChEBI" id="CHEBI:30013"/>
        <dbReference type="ChEBI" id="CHEBI:30616"/>
        <dbReference type="ChEBI" id="CHEBI:61977"/>
        <dbReference type="ChEBI" id="CHEBI:456216"/>
        <dbReference type="EC" id="2.7.11.1"/>
    </reaction>
</comment>
<gene>
    <name evidence="17" type="ORF">MELIAE_LOCUS4469</name>
</gene>
<accession>A0A9P0AZM7</accession>
<evidence type="ECO:0000256" key="12">
    <source>
        <dbReference type="PROSITE-ProRule" id="PRU10141"/>
    </source>
</evidence>
<dbReference type="InterPro" id="IPR011009">
    <property type="entry name" value="Kinase-like_dom_sf"/>
</dbReference>
<keyword evidence="5" id="KW-0418">Kinase</keyword>
<feature type="domain" description="Protein kinase" evidence="15">
    <location>
        <begin position="228"/>
        <end position="464"/>
    </location>
</feature>
<dbReference type="PROSITE" id="PS50908">
    <property type="entry name" value="RWD"/>
    <property type="match status" value="1"/>
</dbReference>
<dbReference type="PIRSF" id="PIRSF000660">
    <property type="entry name" value="Ser/Thr_PK_GCN2"/>
    <property type="match status" value="1"/>
</dbReference>
<dbReference type="SUPFAM" id="SSF54495">
    <property type="entry name" value="UBC-like"/>
    <property type="match status" value="1"/>
</dbReference>
<feature type="domain" description="Protein kinase" evidence="15">
    <location>
        <begin position="509"/>
        <end position="908"/>
    </location>
</feature>
<name>A0A9P0AZM7_BRAAE</name>
<dbReference type="FunFam" id="3.10.110.10:FF:000057">
    <property type="entry name" value="eukaryotic translation initiation factor 2-alpha kinase 4"/>
    <property type="match status" value="1"/>
</dbReference>
<dbReference type="GO" id="GO:0004694">
    <property type="term" value="F:eukaryotic translation initiation factor 2alpha kinase activity"/>
    <property type="evidence" value="ECO:0007669"/>
    <property type="project" value="InterPro"/>
</dbReference>
<dbReference type="PROSITE" id="PS50011">
    <property type="entry name" value="PROTEIN_KINASE_DOM"/>
    <property type="match status" value="2"/>
</dbReference>
<dbReference type="SMART" id="SM00591">
    <property type="entry name" value="RWD"/>
    <property type="match status" value="1"/>
</dbReference>
<dbReference type="PROSITE" id="PS00108">
    <property type="entry name" value="PROTEIN_KINASE_ST"/>
    <property type="match status" value="1"/>
</dbReference>
<dbReference type="GO" id="GO:0005829">
    <property type="term" value="C:cytosol"/>
    <property type="evidence" value="ECO:0007669"/>
    <property type="project" value="TreeGrafter"/>
</dbReference>
<organism evidence="17 18">
    <name type="scientific">Brassicogethes aeneus</name>
    <name type="common">Rape pollen beetle</name>
    <name type="synonym">Meligethes aeneus</name>
    <dbReference type="NCBI Taxonomy" id="1431903"/>
    <lineage>
        <taxon>Eukaryota</taxon>
        <taxon>Metazoa</taxon>
        <taxon>Ecdysozoa</taxon>
        <taxon>Arthropoda</taxon>
        <taxon>Hexapoda</taxon>
        <taxon>Insecta</taxon>
        <taxon>Pterygota</taxon>
        <taxon>Neoptera</taxon>
        <taxon>Endopterygota</taxon>
        <taxon>Coleoptera</taxon>
        <taxon>Polyphaga</taxon>
        <taxon>Cucujiformia</taxon>
        <taxon>Nitidulidae</taxon>
        <taxon>Meligethinae</taxon>
        <taxon>Brassicogethes</taxon>
    </lineage>
</organism>
<feature type="region of interest" description="Disordered" evidence="14">
    <location>
        <begin position="666"/>
        <end position="685"/>
    </location>
</feature>
<dbReference type="InterPro" id="IPR008271">
    <property type="entry name" value="Ser/Thr_kinase_AS"/>
</dbReference>
<evidence type="ECO:0000259" key="15">
    <source>
        <dbReference type="PROSITE" id="PS50011"/>
    </source>
</evidence>
<dbReference type="Gene3D" id="3.10.110.10">
    <property type="entry name" value="Ubiquitin Conjugating Enzyme"/>
    <property type="match status" value="1"/>
</dbReference>
<feature type="binding site" evidence="11">
    <location>
        <begin position="515"/>
        <end position="523"/>
    </location>
    <ligand>
        <name>ATP</name>
        <dbReference type="ChEBI" id="CHEBI:30616"/>
    </ligand>
</feature>
<evidence type="ECO:0000256" key="10">
    <source>
        <dbReference type="PIRSR" id="PIRSR000660-1"/>
    </source>
</evidence>
<evidence type="ECO:0000256" key="5">
    <source>
        <dbReference type="ARBA" id="ARBA00022777"/>
    </source>
</evidence>
<evidence type="ECO:0000256" key="4">
    <source>
        <dbReference type="ARBA" id="ARBA00022741"/>
    </source>
</evidence>
<keyword evidence="6 11" id="KW-0067">ATP-binding</keyword>
<dbReference type="InterPro" id="IPR050339">
    <property type="entry name" value="CC_SR_Kinase"/>
</dbReference>
<evidence type="ECO:0000256" key="14">
    <source>
        <dbReference type="SAM" id="MobiDB-lite"/>
    </source>
</evidence>
<comment type="catalytic activity">
    <reaction evidence="9">
        <text>L-seryl-[protein] + ATP = O-phospho-L-seryl-[protein] + ADP + H(+)</text>
        <dbReference type="Rhea" id="RHEA:17989"/>
        <dbReference type="Rhea" id="RHEA-COMP:9863"/>
        <dbReference type="Rhea" id="RHEA-COMP:11604"/>
        <dbReference type="ChEBI" id="CHEBI:15378"/>
        <dbReference type="ChEBI" id="CHEBI:29999"/>
        <dbReference type="ChEBI" id="CHEBI:30616"/>
        <dbReference type="ChEBI" id="CHEBI:83421"/>
        <dbReference type="ChEBI" id="CHEBI:456216"/>
        <dbReference type="EC" id="2.7.11.1"/>
    </reaction>
</comment>
<keyword evidence="13" id="KW-0175">Coiled coil</keyword>
<sequence length="1551" mass="178304">MSSEESLEARQNNEFEAIQSIYETNLIDLRKQLPWNQWAPLNLSLTLFPQKGNSGIHENHVQVDLHVKCPKNYPNVIPNIKLENGKGLSNAVLTELQEELTQEATLLIGEEMIFQLAQYVEQFLHKHNKPSSKSFYEEMLQRQKEQEEKENEAKTIEQNRQRQYFIEEVQKRQEILKTESKLRRDSRYSIDNLSDDGFDGNKHSSLNSDESICLHQHTSTINFDAREIQRGKCLKHSTPNHVIFSGIDKESGEMVQISEWSISIKNKNDISVIERQISGIEQELGYLVRLKHPNIAQYQNIKHELFAEENKFVLHVVQEFIFGSSCNTLFTRQNIKVNVDLLKYIAKGVLCAIDYLHRNNVVHRNLSDTCVYLSSKGVKLSKYSIQKRISDLIAQSHTTYGKKTDIYDYGLFLITLLKGSKIEDENFDIPNSIPSDLYDLLQRCLAKEEKERFTTTQLLNHSFFRKAVVHFPPNHRLEEIVQENNAPEIVNYEISPPQSNGQSRINNEFEFLQHLGKGAFGDVIKVRNKLDGGNYAIKRIKLNPKNKQLNKKIVREVKLLSRLNHENVVRYYNSWIETTTIKSDDTDSSENTFSEKLDFNVPRIVKKDEFTINDNIEDLAPPIKNVEVSVTYDSKSQRVFDSSDDESSDDEGIWAAYDNSDSDGIEFEHNSSESPSKISSCSSQNVIATDPTEENVTQIDFMYIQMEFCEKSTLRHAIDDDLYVDEDRVRRLFREIVEGLAHIHQQGMIHRDLKPVNIFLDSEDHVKIGDFGLATTDIKSRQNEHFTAKSPIESDRDRDNTADESKTGAVGTALYVAPEISLASKAIYNQKVDIYSLGVILFEMCFKPLDTSMERIKILTGLRSKEITFPEEFLKKKNEKQETLIKLLLTHDITKRPTSLELLQSDYIPPPVLEERELRELVRHTLSNPQLKGYKYLIASCFQQSVTPAQDITYDKDPTSSHNSKPFQIYDFVRQACVKIFKQHGGHNLATPLLMPKSKYYENLDLCVKLMTHFGSIVTLPHDLRVPFARYIAWNGIQQFRRYSIERVYRERKVFGFLPRELYECAFDIVSPTSGNLMSDGEILYLVYEIINEISCLKNTFKIRLNHTSLLKAILLHCGVRDNHAEVFNVLSGIKESKISKTQMQDYLITLGLSDNSISLFINLTNQEFDISKITNQFQMILKKKSGEASQLAKQAIQDLKQIAQNAEAFGVTFDIIISPGLFYNIQQYSGMICQFVCEIKKKHKHSLEVLAAGGRYDSMIATHRNIMLQANMLDKDVHQSAVGVSISLDKLVQAIQRESGDEVTVPDHLDVAVCSIGTKPMLKEKAKILKSLWAGGIRCFLIESTNLEEIHEEVNELKVPHIVILKDNEQGVVLLQSWERDRLQESIIATSKLVKELQQTLKVWQDKGHENNQCVPICRSESKVSYSESLQEPTVDVLFVTEEKLSSNARKRYDNQIRSHLENLFTKLTGYIVVIGLSFDANVIRTLASFLEFDSEPRFQDSVTAVIEKHQRHKRFLSEVCDELYKHRAKRTNPSIVLFSITDYFYKVIV</sequence>
<evidence type="ECO:0000256" key="7">
    <source>
        <dbReference type="ARBA" id="ARBA00037982"/>
    </source>
</evidence>
<dbReference type="GO" id="GO:0000077">
    <property type="term" value="P:DNA damage checkpoint signaling"/>
    <property type="evidence" value="ECO:0007669"/>
    <property type="project" value="InterPro"/>
</dbReference>
<dbReference type="PROSITE" id="PS00107">
    <property type="entry name" value="PROTEIN_KINASE_ATP"/>
    <property type="match status" value="1"/>
</dbReference>
<dbReference type="InterPro" id="IPR036621">
    <property type="entry name" value="Anticodon-bd_dom_sf"/>
</dbReference>
<dbReference type="InterPro" id="IPR016255">
    <property type="entry name" value="Gcn2"/>
</dbReference>
<dbReference type="Gene3D" id="3.30.200.20">
    <property type="entry name" value="Phosphorylase Kinase, domain 1"/>
    <property type="match status" value="1"/>
</dbReference>
<dbReference type="EC" id="2.7.11.1" evidence="1"/>
<dbReference type="InterPro" id="IPR041715">
    <property type="entry name" value="HisRS-like_core"/>
</dbReference>
<evidence type="ECO:0000259" key="16">
    <source>
        <dbReference type="PROSITE" id="PS50908"/>
    </source>
</evidence>
<feature type="binding site" evidence="11 12">
    <location>
        <position position="538"/>
    </location>
    <ligand>
        <name>ATP</name>
        <dbReference type="ChEBI" id="CHEBI:30616"/>
    </ligand>
</feature>
<evidence type="ECO:0000313" key="18">
    <source>
        <dbReference type="Proteomes" id="UP001154078"/>
    </source>
</evidence>
<dbReference type="PANTHER" id="PTHR11042:SF136">
    <property type="entry name" value="EIF-2-ALPHA KINASE GCN2"/>
    <property type="match status" value="1"/>
</dbReference>